<dbReference type="Pfam" id="PF01926">
    <property type="entry name" value="MMR_HSR1"/>
    <property type="match status" value="1"/>
</dbReference>
<evidence type="ECO:0000256" key="2">
    <source>
        <dbReference type="ARBA" id="ARBA00023134"/>
    </source>
</evidence>
<dbReference type="InterPro" id="IPR006074">
    <property type="entry name" value="GTP1-OBG_CS"/>
</dbReference>
<dbReference type="PANTHER" id="PTHR11702">
    <property type="entry name" value="DEVELOPMENTALLY REGULATED GTP-BINDING PROTEIN-RELATED"/>
    <property type="match status" value="1"/>
</dbReference>
<dbReference type="InterPro" id="IPR031167">
    <property type="entry name" value="G_OBG"/>
</dbReference>
<sequence length="515" mass="56485">MLSLISLPSLPSNLNLHFHSNEFFSARIFPESNASRSDLIYRRGRRRSNSENFKCHTVKCRLARANESPSSSPGTVIKEPHKYFDQVIITVRAGDGGHGAVLNMPNQRAAKSQGKHDKEKTRRKSLYKRDFDGSLILPMGGHGGDVVIYADEGKDSLLEFHKKGRYNAKRGGNVDAMGVLTSQLRNGLASPTLRIPVPLGTVVKRKRGKLLADLARPGDEILVARGGQGGISLLEMPEYRRKKLMALTTNVMRDDSDKVLVLGQPGEEVSLELILRVVADVGLVGLPNAGKSTLLAAITLAKPDIADYPFTTLMPNLGRLEGDPSLGAEMYSSEATLADLPGLIEGAHLGKGLGRNFLRHLRRTRLLVHVVDAAAENPVNDYKTELRMYNPNYLERPYIVVLNKIDLPEARDRLPSLTEEIMRIGSDEVSSEPETGSDDALQSLPTEGGHADVSSLGICSKDKMDKEIEDYPRPLAVVGVSVLKGIRINEMLKEIRAALRKCRDPNETLELSVGP</sequence>
<evidence type="ECO:0000259" key="5">
    <source>
        <dbReference type="PROSITE" id="PS51883"/>
    </source>
</evidence>
<dbReference type="SUPFAM" id="SSF82051">
    <property type="entry name" value="Obg GTP-binding protein N-terminal domain"/>
    <property type="match status" value="1"/>
</dbReference>
<dbReference type="PANTHER" id="PTHR11702:SF39">
    <property type="entry name" value="GTP-BINDING PROTEIN OBGC2-RELATED"/>
    <property type="match status" value="1"/>
</dbReference>
<reference evidence="6" key="1">
    <citation type="submission" date="2018-02" db="EMBL/GenBank/DDBJ databases">
        <authorList>
            <person name="Cohen D.B."/>
            <person name="Kent A.D."/>
        </authorList>
    </citation>
    <scope>NUCLEOTIDE SEQUENCE</scope>
</reference>
<dbReference type="InterPro" id="IPR045086">
    <property type="entry name" value="OBG_GTPase"/>
</dbReference>
<dbReference type="Gene3D" id="3.40.50.300">
    <property type="entry name" value="P-loop containing nucleotide triphosphate hydrolases"/>
    <property type="match status" value="1"/>
</dbReference>
<gene>
    <name evidence="6" type="ORF">FSB_LOCUS51377</name>
</gene>
<feature type="region of interest" description="Disordered" evidence="3">
    <location>
        <begin position="426"/>
        <end position="456"/>
    </location>
</feature>
<evidence type="ECO:0000259" key="4">
    <source>
        <dbReference type="PROSITE" id="PS51710"/>
    </source>
</evidence>
<dbReference type="SUPFAM" id="SSF52540">
    <property type="entry name" value="P-loop containing nucleoside triphosphate hydrolases"/>
    <property type="match status" value="1"/>
</dbReference>
<dbReference type="GO" id="GO:0003924">
    <property type="term" value="F:GTPase activity"/>
    <property type="evidence" value="ECO:0007669"/>
    <property type="project" value="InterPro"/>
</dbReference>
<dbReference type="InterPro" id="IPR027417">
    <property type="entry name" value="P-loop_NTPase"/>
</dbReference>
<dbReference type="GO" id="GO:0042254">
    <property type="term" value="P:ribosome biogenesis"/>
    <property type="evidence" value="ECO:0007669"/>
    <property type="project" value="UniProtKB-UniRule"/>
</dbReference>
<name>A0A2N9IGR3_FAGSY</name>
<feature type="domain" description="OBG-type G" evidence="4">
    <location>
        <begin position="279"/>
        <end position="500"/>
    </location>
</feature>
<dbReference type="InterPro" id="IPR005225">
    <property type="entry name" value="Small_GTP-bd"/>
</dbReference>
<dbReference type="InterPro" id="IPR006073">
    <property type="entry name" value="GTP-bd"/>
</dbReference>
<evidence type="ECO:0000256" key="1">
    <source>
        <dbReference type="ARBA" id="ARBA00022741"/>
    </source>
</evidence>
<evidence type="ECO:0000256" key="3">
    <source>
        <dbReference type="SAM" id="MobiDB-lite"/>
    </source>
</evidence>
<dbReference type="CDD" id="cd01898">
    <property type="entry name" value="Obg"/>
    <property type="match status" value="1"/>
</dbReference>
<dbReference type="Pfam" id="PF01018">
    <property type="entry name" value="GTP1_OBG"/>
    <property type="match status" value="1"/>
</dbReference>
<evidence type="ECO:0000313" key="6">
    <source>
        <dbReference type="EMBL" id="SPD23495.1"/>
    </source>
</evidence>
<feature type="domain" description="Obg" evidence="5">
    <location>
        <begin position="81"/>
        <end position="278"/>
    </location>
</feature>
<accession>A0A2N9IGR3</accession>
<protein>
    <recommendedName>
        <fullName evidence="7">GTP-binding protein OBGC2</fullName>
    </recommendedName>
</protein>
<dbReference type="EMBL" id="OIVN01005668">
    <property type="protein sequence ID" value="SPD23495.1"/>
    <property type="molecule type" value="Genomic_DNA"/>
</dbReference>
<keyword evidence="1" id="KW-0547">Nucleotide-binding</keyword>
<dbReference type="NCBIfam" id="TIGR00231">
    <property type="entry name" value="small_GTP"/>
    <property type="match status" value="1"/>
</dbReference>
<dbReference type="Gene3D" id="2.70.210.12">
    <property type="entry name" value="GTP1/OBG domain"/>
    <property type="match status" value="1"/>
</dbReference>
<proteinExistence type="predicted"/>
<organism evidence="6">
    <name type="scientific">Fagus sylvatica</name>
    <name type="common">Beechnut</name>
    <dbReference type="NCBI Taxonomy" id="28930"/>
    <lineage>
        <taxon>Eukaryota</taxon>
        <taxon>Viridiplantae</taxon>
        <taxon>Streptophyta</taxon>
        <taxon>Embryophyta</taxon>
        <taxon>Tracheophyta</taxon>
        <taxon>Spermatophyta</taxon>
        <taxon>Magnoliopsida</taxon>
        <taxon>eudicotyledons</taxon>
        <taxon>Gunneridae</taxon>
        <taxon>Pentapetalae</taxon>
        <taxon>rosids</taxon>
        <taxon>fabids</taxon>
        <taxon>Fagales</taxon>
        <taxon>Fagaceae</taxon>
        <taxon>Fagus</taxon>
    </lineage>
</organism>
<keyword evidence="2" id="KW-0342">GTP-binding</keyword>
<dbReference type="InterPro" id="IPR006169">
    <property type="entry name" value="GTP1_OBG_dom"/>
</dbReference>
<dbReference type="InterPro" id="IPR036726">
    <property type="entry name" value="GTP1_OBG_dom_sf"/>
</dbReference>
<evidence type="ECO:0008006" key="7">
    <source>
        <dbReference type="Google" id="ProtNLM"/>
    </source>
</evidence>
<dbReference type="PROSITE" id="PS51883">
    <property type="entry name" value="OBG"/>
    <property type="match status" value="1"/>
</dbReference>
<dbReference type="AlphaFoldDB" id="A0A2N9IGR3"/>
<dbReference type="GO" id="GO:0005739">
    <property type="term" value="C:mitochondrion"/>
    <property type="evidence" value="ECO:0007669"/>
    <property type="project" value="TreeGrafter"/>
</dbReference>
<dbReference type="PROSITE" id="PS00905">
    <property type="entry name" value="GTP1_OBG"/>
    <property type="match status" value="1"/>
</dbReference>
<dbReference type="GO" id="GO:0005525">
    <property type="term" value="F:GTP binding"/>
    <property type="evidence" value="ECO:0007669"/>
    <property type="project" value="UniProtKB-KW"/>
</dbReference>
<dbReference type="PROSITE" id="PS51710">
    <property type="entry name" value="G_OBG"/>
    <property type="match status" value="1"/>
</dbReference>
<dbReference type="PRINTS" id="PR00326">
    <property type="entry name" value="GTP1OBG"/>
</dbReference>